<dbReference type="Gene3D" id="1.10.238.10">
    <property type="entry name" value="EF-hand"/>
    <property type="match status" value="1"/>
</dbReference>
<dbReference type="GO" id="GO:0045116">
    <property type="term" value="P:protein neddylation"/>
    <property type="evidence" value="ECO:0007669"/>
    <property type="project" value="TreeGrafter"/>
</dbReference>
<protein>
    <recommendedName>
        <fullName evidence="2">Defective in cullin neddylation protein</fullName>
    </recommendedName>
</protein>
<keyword evidence="1" id="KW-0833">Ubl conjugation pathway</keyword>
<dbReference type="Pfam" id="PF03556">
    <property type="entry name" value="Cullin_binding"/>
    <property type="match status" value="1"/>
</dbReference>
<reference evidence="4" key="1">
    <citation type="journal article" date="2020" name="Stud. Mycol.">
        <title>101 Dothideomycetes genomes: a test case for predicting lifestyles and emergence of pathogens.</title>
        <authorList>
            <person name="Haridas S."/>
            <person name="Albert R."/>
            <person name="Binder M."/>
            <person name="Bloem J."/>
            <person name="Labutti K."/>
            <person name="Salamov A."/>
            <person name="Andreopoulos B."/>
            <person name="Baker S."/>
            <person name="Barry K."/>
            <person name="Bills G."/>
            <person name="Bluhm B."/>
            <person name="Cannon C."/>
            <person name="Castanera R."/>
            <person name="Culley D."/>
            <person name="Daum C."/>
            <person name="Ezra D."/>
            <person name="Gonzalez J."/>
            <person name="Henrissat B."/>
            <person name="Kuo A."/>
            <person name="Liang C."/>
            <person name="Lipzen A."/>
            <person name="Lutzoni F."/>
            <person name="Magnuson J."/>
            <person name="Mondo S."/>
            <person name="Nolan M."/>
            <person name="Ohm R."/>
            <person name="Pangilinan J."/>
            <person name="Park H.-J."/>
            <person name="Ramirez L."/>
            <person name="Alfaro M."/>
            <person name="Sun H."/>
            <person name="Tritt A."/>
            <person name="Yoshinaga Y."/>
            <person name="Zwiers L.-H."/>
            <person name="Turgeon B."/>
            <person name="Goodwin S."/>
            <person name="Spatafora J."/>
            <person name="Crous P."/>
            <person name="Grigoriev I."/>
        </authorList>
    </citation>
    <scope>NUCLEOTIDE SEQUENCE</scope>
    <source>
        <strain evidence="4">CBS 119925</strain>
    </source>
</reference>
<dbReference type="PANTHER" id="PTHR12281:SF31">
    <property type="entry name" value="DCN1-LIKE PROTEIN 3"/>
    <property type="match status" value="1"/>
</dbReference>
<proteinExistence type="predicted"/>
<dbReference type="Gene3D" id="1.10.238.200">
    <property type="entry name" value="Cullin, PONY binding domain"/>
    <property type="match status" value="1"/>
</dbReference>
<dbReference type="Proteomes" id="UP000799440">
    <property type="component" value="Unassembled WGS sequence"/>
</dbReference>
<dbReference type="InterPro" id="IPR009060">
    <property type="entry name" value="UBA-like_sf"/>
</dbReference>
<evidence type="ECO:0000256" key="2">
    <source>
        <dbReference type="RuleBase" id="RU410713"/>
    </source>
</evidence>
<dbReference type="GO" id="GO:0031624">
    <property type="term" value="F:ubiquitin conjugating enzyme binding"/>
    <property type="evidence" value="ECO:0007669"/>
    <property type="project" value="TreeGrafter"/>
</dbReference>
<dbReference type="OrthoDB" id="27198at2759"/>
<evidence type="ECO:0000259" key="3">
    <source>
        <dbReference type="PROSITE" id="PS51229"/>
    </source>
</evidence>
<dbReference type="InterPro" id="IPR042460">
    <property type="entry name" value="DCN1-like_PONY"/>
</dbReference>
<dbReference type="SUPFAM" id="SSF46934">
    <property type="entry name" value="UBA-like"/>
    <property type="match status" value="1"/>
</dbReference>
<dbReference type="GO" id="GO:0000151">
    <property type="term" value="C:ubiquitin ligase complex"/>
    <property type="evidence" value="ECO:0007669"/>
    <property type="project" value="TreeGrafter"/>
</dbReference>
<dbReference type="InterPro" id="IPR014764">
    <property type="entry name" value="DCN-prot"/>
</dbReference>
<organism evidence="4 5">
    <name type="scientific">Sporormia fimetaria CBS 119925</name>
    <dbReference type="NCBI Taxonomy" id="1340428"/>
    <lineage>
        <taxon>Eukaryota</taxon>
        <taxon>Fungi</taxon>
        <taxon>Dikarya</taxon>
        <taxon>Ascomycota</taxon>
        <taxon>Pezizomycotina</taxon>
        <taxon>Dothideomycetes</taxon>
        <taxon>Pleosporomycetidae</taxon>
        <taxon>Pleosporales</taxon>
        <taxon>Sporormiaceae</taxon>
        <taxon>Sporormia</taxon>
    </lineage>
</organism>
<feature type="domain" description="DCUN1" evidence="3">
    <location>
        <begin position="56"/>
        <end position="259"/>
    </location>
</feature>
<accession>A0A6A6V1U7</accession>
<dbReference type="GO" id="GO:0032182">
    <property type="term" value="F:ubiquitin-like protein binding"/>
    <property type="evidence" value="ECO:0007669"/>
    <property type="project" value="TreeGrafter"/>
</dbReference>
<dbReference type="Pfam" id="PF14555">
    <property type="entry name" value="UBA_4"/>
    <property type="match status" value="1"/>
</dbReference>
<name>A0A6A6V1U7_9PLEO</name>
<dbReference type="EMBL" id="MU006599">
    <property type="protein sequence ID" value="KAF2743187.1"/>
    <property type="molecule type" value="Genomic_DNA"/>
</dbReference>
<dbReference type="PANTHER" id="PTHR12281">
    <property type="entry name" value="RP42 RELATED"/>
    <property type="match status" value="1"/>
</dbReference>
<dbReference type="GO" id="GO:0097602">
    <property type="term" value="F:cullin family protein binding"/>
    <property type="evidence" value="ECO:0007669"/>
    <property type="project" value="TreeGrafter"/>
</dbReference>
<dbReference type="InterPro" id="IPR005176">
    <property type="entry name" value="PONY_dom"/>
</dbReference>
<keyword evidence="5" id="KW-1185">Reference proteome</keyword>
<comment type="function">
    <text evidence="2">Neddylation of cullins play an essential role in the regulation of SCF-type complexes activity.</text>
</comment>
<sequence length="275" mass="31047">MPAAYSNSQKASIAQFQALAQTDRATAARYLKSENWDEQRALNAYFSGGNANATPRSASGLKKIFEKYREDAKNSPETVGVEGTMQYLQDIGSDIEGLETLAVLEIVQAPAMGEMTLAGFVNGWSALNCDTLDKQRAHIQNLKQTLPSQPDTFSKIYTYTFQLAITGQQRAIPLEAAVAYWELLFTSPLSALKWSTPSSPFITWWIEFLNTVWKRSINKDIWGQTLKFAKLTLQDERLGFWSEESSWPSVIDEFVEWVKKEKRGEVAEQEASEEY</sequence>
<dbReference type="PROSITE" id="PS51229">
    <property type="entry name" value="DCUN1"/>
    <property type="match status" value="1"/>
</dbReference>
<evidence type="ECO:0000256" key="1">
    <source>
        <dbReference type="ARBA" id="ARBA00022786"/>
    </source>
</evidence>
<evidence type="ECO:0000313" key="4">
    <source>
        <dbReference type="EMBL" id="KAF2743187.1"/>
    </source>
</evidence>
<dbReference type="Gene3D" id="1.10.8.10">
    <property type="entry name" value="DNA helicase RuvA subunit, C-terminal domain"/>
    <property type="match status" value="1"/>
</dbReference>
<dbReference type="AlphaFoldDB" id="A0A6A6V1U7"/>
<evidence type="ECO:0000313" key="5">
    <source>
        <dbReference type="Proteomes" id="UP000799440"/>
    </source>
</evidence>
<gene>
    <name evidence="4" type="ORF">M011DRAFT_471547</name>
</gene>